<dbReference type="InterPro" id="IPR025391">
    <property type="entry name" value="DUF4123"/>
</dbReference>
<organism evidence="2 3">
    <name type="scientific">Hafnia alvei</name>
    <dbReference type="NCBI Taxonomy" id="569"/>
    <lineage>
        <taxon>Bacteria</taxon>
        <taxon>Pseudomonadati</taxon>
        <taxon>Pseudomonadota</taxon>
        <taxon>Gammaproteobacteria</taxon>
        <taxon>Enterobacterales</taxon>
        <taxon>Hafniaceae</taxon>
        <taxon>Hafnia</taxon>
    </lineage>
</organism>
<protein>
    <submittedName>
        <fullName evidence="2">DUF4123 domain-containing protein</fullName>
    </submittedName>
</protein>
<proteinExistence type="predicted"/>
<evidence type="ECO:0000313" key="3">
    <source>
        <dbReference type="Proteomes" id="UP000291600"/>
    </source>
</evidence>
<feature type="domain" description="DUF4123" evidence="1">
    <location>
        <begin position="143"/>
        <end position="256"/>
    </location>
</feature>
<comment type="caution">
    <text evidence="2">The sequence shown here is derived from an EMBL/GenBank/DDBJ whole genome shotgun (WGS) entry which is preliminary data.</text>
</comment>
<dbReference type="EMBL" id="SITJ01000068">
    <property type="protein sequence ID" value="TBL67478.1"/>
    <property type="molecule type" value="Genomic_DNA"/>
</dbReference>
<gene>
    <name evidence="2" type="ORF">EYY96_10660</name>
</gene>
<accession>A0ABD7Q4W2</accession>
<reference evidence="2 3" key="1">
    <citation type="submission" date="2019-02" db="EMBL/GenBank/DDBJ databases">
        <title>Comparative genomic analysis of the Hafnia genus genomes.</title>
        <authorList>
            <person name="Zhiqiu Y."/>
            <person name="Chao Y."/>
            <person name="Yuhui D."/>
            <person name="Di H."/>
            <person name="Bin L."/>
        </authorList>
    </citation>
    <scope>NUCLEOTIDE SEQUENCE [LARGE SCALE GENOMIC DNA]</scope>
    <source>
        <strain evidence="2 3">PCM_1210</strain>
    </source>
</reference>
<evidence type="ECO:0000259" key="1">
    <source>
        <dbReference type="Pfam" id="PF13503"/>
    </source>
</evidence>
<sequence length="309" mass="35887">MMEKKHWYLNAQDQENLQRGREQTLIWNALRAVMSIQDLPPILLGEEGERWLENIITLAQRYKVMDDYRLPIWIEISHRGGELFWQLDDVREVLHTGEMDSVRLNTLLQMAKLEQLNTAKQTPTVLDVTCSAIYRWCEAGLPLWAIIDGALDAAPQGFASGLGVAHHSLFNATDRALESHGPWLIAAWAKPRMVQYLLSRPNYAINTLWLVADGDANDIVTHLQGLLYVKQHDDQNSRFRFHDPRVFSHWLNTLAPLRLTDFFGPIQRWISPDPNPLWSYQRLHRYSLIDEALEHQTLMMYPQDKEVTV</sequence>
<evidence type="ECO:0000313" key="2">
    <source>
        <dbReference type="EMBL" id="TBL67478.1"/>
    </source>
</evidence>
<name>A0ABD7Q4W2_HAFAL</name>
<dbReference type="Proteomes" id="UP000291600">
    <property type="component" value="Unassembled WGS sequence"/>
</dbReference>
<dbReference type="AlphaFoldDB" id="A0ABD7Q4W2"/>
<dbReference type="Pfam" id="PF13503">
    <property type="entry name" value="DUF4123"/>
    <property type="match status" value="1"/>
</dbReference>